<proteinExistence type="inferred from homology"/>
<dbReference type="PANTHER" id="PTHR12151">
    <property type="entry name" value="ELECTRON TRANSPORT PROTIN SCO1/SENC FAMILY MEMBER"/>
    <property type="match status" value="1"/>
</dbReference>
<accession>A0ABW9WFW1</accession>
<keyword evidence="6" id="KW-1185">Reference proteome</keyword>
<feature type="signal peptide" evidence="3">
    <location>
        <begin position="1"/>
        <end position="23"/>
    </location>
</feature>
<dbReference type="Proteomes" id="UP000466332">
    <property type="component" value="Unassembled WGS sequence"/>
</dbReference>
<reference evidence="5 6" key="1">
    <citation type="submission" date="2019-12" db="EMBL/GenBank/DDBJ databases">
        <title>Novel species isolated from a subtropical stream in China.</title>
        <authorList>
            <person name="Lu H."/>
        </authorList>
    </citation>
    <scope>NUCLEOTIDE SEQUENCE [LARGE SCALE GENOMIC DNA]</scope>
    <source>
        <strain evidence="5 6">FT109W</strain>
    </source>
</reference>
<dbReference type="InterPro" id="IPR013766">
    <property type="entry name" value="Thioredoxin_domain"/>
</dbReference>
<comment type="caution">
    <text evidence="5">The sequence shown here is derived from an EMBL/GenBank/DDBJ whole genome shotgun (WGS) entry which is preliminary data.</text>
</comment>
<dbReference type="EMBL" id="WWCS01000006">
    <property type="protein sequence ID" value="MYN39924.1"/>
    <property type="molecule type" value="Genomic_DNA"/>
</dbReference>
<comment type="similarity">
    <text evidence="1">Belongs to the SCO1/2 family.</text>
</comment>
<evidence type="ECO:0000256" key="3">
    <source>
        <dbReference type="SAM" id="SignalP"/>
    </source>
</evidence>
<dbReference type="RefSeq" id="WP_161045001.1">
    <property type="nucleotide sequence ID" value="NZ_WWCS01000006.1"/>
</dbReference>
<dbReference type="Pfam" id="PF02630">
    <property type="entry name" value="SCO1-SenC"/>
    <property type="match status" value="1"/>
</dbReference>
<protein>
    <submittedName>
        <fullName evidence="5">SCO family protein</fullName>
    </submittedName>
</protein>
<dbReference type="SUPFAM" id="SSF52833">
    <property type="entry name" value="Thioredoxin-like"/>
    <property type="match status" value="1"/>
</dbReference>
<sequence length="209" mass="22281">MKRTAIALAMFSAVLLASGRTGAQVHDHAPHALAVHAAAPTAALPATSLYQLATPLTDAAGRRFTLGELAGQPLLVTMFYGDCHSACPVVIETLKRTIGALGPDGQRLHVLLVSLDPKRDTPGSLAMMARMQQLDPAQYRLAVAGNDSDTRTLAAALNIRYRPLDNGEISHTTRLALLNTDGSVQADSTRLAVDPDPDFVRQIARSLKR</sequence>
<dbReference type="Gene3D" id="3.40.30.10">
    <property type="entry name" value="Glutaredoxin"/>
    <property type="match status" value="1"/>
</dbReference>
<organism evidence="5 6">
    <name type="scientific">Duganella margarita</name>
    <dbReference type="NCBI Taxonomy" id="2692170"/>
    <lineage>
        <taxon>Bacteria</taxon>
        <taxon>Pseudomonadati</taxon>
        <taxon>Pseudomonadota</taxon>
        <taxon>Betaproteobacteria</taxon>
        <taxon>Burkholderiales</taxon>
        <taxon>Oxalobacteraceae</taxon>
        <taxon>Telluria group</taxon>
        <taxon>Duganella</taxon>
    </lineage>
</organism>
<gene>
    <name evidence="5" type="ORF">GTP55_11110</name>
</gene>
<evidence type="ECO:0000256" key="2">
    <source>
        <dbReference type="ARBA" id="ARBA00023008"/>
    </source>
</evidence>
<keyword evidence="2" id="KW-0186">Copper</keyword>
<feature type="chain" id="PRO_5047385929" evidence="3">
    <location>
        <begin position="24"/>
        <end position="209"/>
    </location>
</feature>
<feature type="domain" description="Thioredoxin" evidence="4">
    <location>
        <begin position="33"/>
        <end position="209"/>
    </location>
</feature>
<dbReference type="InterPro" id="IPR036249">
    <property type="entry name" value="Thioredoxin-like_sf"/>
</dbReference>
<evidence type="ECO:0000313" key="6">
    <source>
        <dbReference type="Proteomes" id="UP000466332"/>
    </source>
</evidence>
<keyword evidence="3" id="KW-0732">Signal</keyword>
<name>A0ABW9WFW1_9BURK</name>
<evidence type="ECO:0000259" key="4">
    <source>
        <dbReference type="PROSITE" id="PS51352"/>
    </source>
</evidence>
<evidence type="ECO:0000256" key="1">
    <source>
        <dbReference type="ARBA" id="ARBA00010996"/>
    </source>
</evidence>
<dbReference type="InterPro" id="IPR003782">
    <property type="entry name" value="SCO1/SenC"/>
</dbReference>
<evidence type="ECO:0000313" key="5">
    <source>
        <dbReference type="EMBL" id="MYN39924.1"/>
    </source>
</evidence>
<dbReference type="CDD" id="cd02968">
    <property type="entry name" value="SCO"/>
    <property type="match status" value="1"/>
</dbReference>
<dbReference type="PANTHER" id="PTHR12151:SF25">
    <property type="entry name" value="LINALOOL DEHYDRATASE_ISOMERASE DOMAIN-CONTAINING PROTEIN"/>
    <property type="match status" value="1"/>
</dbReference>
<dbReference type="PROSITE" id="PS51352">
    <property type="entry name" value="THIOREDOXIN_2"/>
    <property type="match status" value="1"/>
</dbReference>